<feature type="non-terminal residue" evidence="1">
    <location>
        <position position="1"/>
    </location>
</feature>
<dbReference type="Gene3D" id="3.90.1280.20">
    <property type="match status" value="1"/>
</dbReference>
<dbReference type="PANTHER" id="PTHR43099">
    <property type="entry name" value="UPF0053 PROTEIN YRKA"/>
    <property type="match status" value="1"/>
</dbReference>
<keyword evidence="2" id="KW-1185">Reference proteome</keyword>
<dbReference type="EMBL" id="JAVCQK010000461">
    <property type="protein sequence ID" value="MFH7519165.1"/>
    <property type="molecule type" value="Genomic_DNA"/>
</dbReference>
<name>A0ABW7NWA5_9PSED</name>
<gene>
    <name evidence="1" type="ORF">RA271_29020</name>
</gene>
<evidence type="ECO:0000313" key="1">
    <source>
        <dbReference type="EMBL" id="MFH7519165.1"/>
    </source>
</evidence>
<evidence type="ECO:0008006" key="3">
    <source>
        <dbReference type="Google" id="ProtNLM"/>
    </source>
</evidence>
<dbReference type="Proteomes" id="UP001610657">
    <property type="component" value="Unassembled WGS sequence"/>
</dbReference>
<reference evidence="1 2" key="1">
    <citation type="submission" date="2023-08" db="EMBL/GenBank/DDBJ databases">
        <title>Genomic and mutational analysis of Pseudomonas syringae pv. tagetis EB037 pathogenicity on sunflower.</title>
        <authorList>
            <person name="Maul J.E."/>
        </authorList>
    </citation>
    <scope>NUCLEOTIDE SEQUENCE [LARGE SCALE GENOMIC DNA]</scope>
    <source>
        <strain evidence="1 2">EB037_T1</strain>
    </source>
</reference>
<feature type="non-terminal residue" evidence="1">
    <location>
        <position position="83"/>
    </location>
</feature>
<organism evidence="1 2">
    <name type="scientific">Pseudomonas syringae pv. tagetis</name>
    <dbReference type="NCBI Taxonomy" id="129140"/>
    <lineage>
        <taxon>Bacteria</taxon>
        <taxon>Pseudomonadati</taxon>
        <taxon>Pseudomonadota</taxon>
        <taxon>Gammaproteobacteria</taxon>
        <taxon>Pseudomonadales</taxon>
        <taxon>Pseudomonadaceae</taxon>
        <taxon>Pseudomonas</taxon>
    </lineage>
</organism>
<evidence type="ECO:0000313" key="2">
    <source>
        <dbReference type="Proteomes" id="UP001610657"/>
    </source>
</evidence>
<proteinExistence type="predicted"/>
<sequence length="83" mass="9443">QMLVQFRMGGAIFYVVEEDDGMLVGYMTMDDVLVVLVGDIQDEHSKVERGILAYHPGKLMVRADTPLYKIERLLGIELDQIED</sequence>
<dbReference type="PANTHER" id="PTHR43099:SF5">
    <property type="entry name" value="HLYC_CORC FAMILY TRANSPORTER"/>
    <property type="match status" value="1"/>
</dbReference>
<comment type="caution">
    <text evidence="1">The sequence shown here is derived from an EMBL/GenBank/DDBJ whole genome shotgun (WGS) entry which is preliminary data.</text>
</comment>
<accession>A0ABW7NWA5</accession>
<dbReference type="InterPro" id="IPR051676">
    <property type="entry name" value="UPF0053_domain"/>
</dbReference>
<protein>
    <recommendedName>
        <fullName evidence="3">CBS domain-containing protein</fullName>
    </recommendedName>
</protein>
<dbReference type="SUPFAM" id="SSF54631">
    <property type="entry name" value="CBS-domain pair"/>
    <property type="match status" value="1"/>
</dbReference>
<dbReference type="InterPro" id="IPR046342">
    <property type="entry name" value="CBS_dom_sf"/>
</dbReference>